<comment type="caution">
    <text evidence="1">The sequence shown here is derived from an EMBL/GenBank/DDBJ whole genome shotgun (WGS) entry which is preliminary data.</text>
</comment>
<sequence>MDQVLKREFLISKANVRSTGKRAWIHVWWVEFIYSVVPPLRNKLTESLRSTIIIFRRKPSNSHNSKFLSSLLRLSKCTEASQDDAELIHANKGSSGSDPLHQKPSYHLNAETFK</sequence>
<reference evidence="1" key="1">
    <citation type="submission" date="2022-04" db="EMBL/GenBank/DDBJ databases">
        <title>Genome of the entomopathogenic fungus Entomophthora muscae.</title>
        <authorList>
            <person name="Elya C."/>
            <person name="Lovett B.R."/>
            <person name="Lee E."/>
            <person name="Macias A.M."/>
            <person name="Hajek A.E."/>
            <person name="De Bivort B.L."/>
            <person name="Kasson M.T."/>
            <person name="De Fine Licht H.H."/>
            <person name="Stajich J.E."/>
        </authorList>
    </citation>
    <scope>NUCLEOTIDE SEQUENCE</scope>
    <source>
        <strain evidence="1">Berkeley</strain>
    </source>
</reference>
<name>A0ACC2TKI5_9FUNG</name>
<protein>
    <submittedName>
        <fullName evidence="1">Uncharacterized protein</fullName>
    </submittedName>
</protein>
<dbReference type="Proteomes" id="UP001165960">
    <property type="component" value="Unassembled WGS sequence"/>
</dbReference>
<accession>A0ACC2TKI5</accession>
<proteinExistence type="predicted"/>
<gene>
    <name evidence="1" type="ORF">DSO57_1038030</name>
</gene>
<dbReference type="EMBL" id="QTSX02002574">
    <property type="protein sequence ID" value="KAJ9075234.1"/>
    <property type="molecule type" value="Genomic_DNA"/>
</dbReference>
<evidence type="ECO:0000313" key="2">
    <source>
        <dbReference type="Proteomes" id="UP001165960"/>
    </source>
</evidence>
<evidence type="ECO:0000313" key="1">
    <source>
        <dbReference type="EMBL" id="KAJ9075234.1"/>
    </source>
</evidence>
<keyword evidence="2" id="KW-1185">Reference proteome</keyword>
<organism evidence="1 2">
    <name type="scientific">Entomophthora muscae</name>
    <dbReference type="NCBI Taxonomy" id="34485"/>
    <lineage>
        <taxon>Eukaryota</taxon>
        <taxon>Fungi</taxon>
        <taxon>Fungi incertae sedis</taxon>
        <taxon>Zoopagomycota</taxon>
        <taxon>Entomophthoromycotina</taxon>
        <taxon>Entomophthoromycetes</taxon>
        <taxon>Entomophthorales</taxon>
        <taxon>Entomophthoraceae</taxon>
        <taxon>Entomophthora</taxon>
    </lineage>
</organism>